<dbReference type="Proteomes" id="UP000019364">
    <property type="component" value="Unassembled WGS sequence"/>
</dbReference>
<comment type="caution">
    <text evidence="1">The sequence shown here is derived from an EMBL/GenBank/DDBJ whole genome shotgun (WGS) entry which is preliminary data.</text>
</comment>
<name>W7YS89_9BACL</name>
<evidence type="ECO:0008006" key="3">
    <source>
        <dbReference type="Google" id="ProtNLM"/>
    </source>
</evidence>
<accession>W7YS89</accession>
<gene>
    <name evidence="1" type="ORF">JCM16418_1559</name>
</gene>
<evidence type="ECO:0000313" key="2">
    <source>
        <dbReference type="Proteomes" id="UP000019364"/>
    </source>
</evidence>
<keyword evidence="2" id="KW-1185">Reference proteome</keyword>
<reference evidence="1 2" key="1">
    <citation type="journal article" date="2014" name="Genome Announc.">
        <title>Draft Genome Sequence of Paenibacillus pini JCM 16418T, Isolated from the Rhizosphere of Pine Tree.</title>
        <authorList>
            <person name="Yuki M."/>
            <person name="Oshima K."/>
            <person name="Suda W."/>
            <person name="Oshida Y."/>
            <person name="Kitamura K."/>
            <person name="Iida Y."/>
            <person name="Hattori M."/>
            <person name="Ohkuma M."/>
        </authorList>
    </citation>
    <scope>NUCLEOTIDE SEQUENCE [LARGE SCALE GENOMIC DNA]</scope>
    <source>
        <strain evidence="1 2">JCM 16418</strain>
    </source>
</reference>
<dbReference type="SUPFAM" id="SSF52833">
    <property type="entry name" value="Thioredoxin-like"/>
    <property type="match status" value="1"/>
</dbReference>
<proteinExistence type="predicted"/>
<dbReference type="EMBL" id="BAVZ01000003">
    <property type="protein sequence ID" value="GAF07541.1"/>
    <property type="molecule type" value="Genomic_DNA"/>
</dbReference>
<dbReference type="InterPro" id="IPR036249">
    <property type="entry name" value="Thioredoxin-like_sf"/>
</dbReference>
<sequence length="69" mass="7831">MLEVAEHLLPPGIVADADVNMMPQLVQDYKISSVPALLVVDSEREQQPTIRYDMVSVEELLKEIRRVVI</sequence>
<evidence type="ECO:0000313" key="1">
    <source>
        <dbReference type="EMBL" id="GAF07541.1"/>
    </source>
</evidence>
<dbReference type="STRING" id="1236976.JCM16418_1559"/>
<organism evidence="1 2">
    <name type="scientific">Paenibacillus pini JCM 16418</name>
    <dbReference type="NCBI Taxonomy" id="1236976"/>
    <lineage>
        <taxon>Bacteria</taxon>
        <taxon>Bacillati</taxon>
        <taxon>Bacillota</taxon>
        <taxon>Bacilli</taxon>
        <taxon>Bacillales</taxon>
        <taxon>Paenibacillaceae</taxon>
        <taxon>Paenibacillus</taxon>
    </lineage>
</organism>
<protein>
    <recommendedName>
        <fullName evidence="3">Thioredoxin</fullName>
    </recommendedName>
</protein>
<dbReference type="AlphaFoldDB" id="W7YS89"/>